<evidence type="ECO:0000313" key="4">
    <source>
        <dbReference type="Proteomes" id="UP000006755"/>
    </source>
</evidence>
<dbReference type="Gene3D" id="3.90.930.50">
    <property type="match status" value="1"/>
</dbReference>
<protein>
    <submittedName>
        <fullName evidence="3">Uncharacterized protein</fullName>
    </submittedName>
</protein>
<dbReference type="AlphaFoldDB" id="K2JUA3"/>
<evidence type="ECO:0000259" key="1">
    <source>
        <dbReference type="Pfam" id="PF09836"/>
    </source>
</evidence>
<feature type="domain" description="NGO1945-like C-terminal" evidence="2">
    <location>
        <begin position="144"/>
        <end position="235"/>
    </location>
</feature>
<dbReference type="eggNOG" id="COG3219">
    <property type="taxonomic scope" value="Bacteria"/>
</dbReference>
<sequence length="247" mass="27633">MDFIAQQQAFMDHIRDPERHPEPPGMESRRLAIYRRLFFNNVEGFLASAFPVLKSLYDQPQWQALVRRFYADHDCKSPLFLEISQEFLDYLDSPAFRARPCDPLFIKELAHYEWLELAAGRAEEEGALLDALTGASPLRRSAASQLAAYHWPVHQIGPDFVPQSPGQALVFLLVYRDLDDTMGFSALNPALAQALEWIGQQPGLTPSALAQAMAAQFPAMTQEQLLAGLLAGLTPLAQRGVLRLAEN</sequence>
<dbReference type="Proteomes" id="UP000006755">
    <property type="component" value="Unassembled WGS sequence"/>
</dbReference>
<dbReference type="Pfam" id="PF22106">
    <property type="entry name" value="NGO1945_C"/>
    <property type="match status" value="1"/>
</dbReference>
<dbReference type="EMBL" id="AMRI01000028">
    <property type="protein sequence ID" value="EKE68755.1"/>
    <property type="molecule type" value="Genomic_DNA"/>
</dbReference>
<evidence type="ECO:0000259" key="2">
    <source>
        <dbReference type="Pfam" id="PF22106"/>
    </source>
</evidence>
<dbReference type="STRING" id="745411.B3C1_16375"/>
<dbReference type="Pfam" id="PF09836">
    <property type="entry name" value="DUF2063"/>
    <property type="match status" value="1"/>
</dbReference>
<dbReference type="InterPro" id="IPR044922">
    <property type="entry name" value="DUF2063_N_sf"/>
</dbReference>
<evidence type="ECO:0000313" key="3">
    <source>
        <dbReference type="EMBL" id="EKE68755.1"/>
    </source>
</evidence>
<dbReference type="PATRIC" id="fig|745411.4.peg.3224"/>
<organism evidence="3 4">
    <name type="scientific">Gallaecimonas xiamenensis 3-C-1</name>
    <dbReference type="NCBI Taxonomy" id="745411"/>
    <lineage>
        <taxon>Bacteria</taxon>
        <taxon>Pseudomonadati</taxon>
        <taxon>Pseudomonadota</taxon>
        <taxon>Gammaproteobacteria</taxon>
        <taxon>Enterobacterales</taxon>
        <taxon>Gallaecimonadaceae</taxon>
        <taxon>Gallaecimonas</taxon>
    </lineage>
</organism>
<gene>
    <name evidence="3" type="ORF">B3C1_16375</name>
</gene>
<dbReference type="InterPro" id="IPR018640">
    <property type="entry name" value="DUF2063"/>
</dbReference>
<feature type="domain" description="Putative DNA-binding" evidence="1">
    <location>
        <begin position="6"/>
        <end position="91"/>
    </location>
</feature>
<dbReference type="RefSeq" id="WP_008486196.1">
    <property type="nucleotide sequence ID" value="NZ_AMRI01000028.1"/>
</dbReference>
<dbReference type="Gene3D" id="1.10.150.690">
    <property type="entry name" value="DUF2063"/>
    <property type="match status" value="1"/>
</dbReference>
<dbReference type="InterPro" id="IPR054098">
    <property type="entry name" value="NGO1945-like_C"/>
</dbReference>
<comment type="caution">
    <text evidence="3">The sequence shown here is derived from an EMBL/GenBank/DDBJ whole genome shotgun (WGS) entry which is preliminary data.</text>
</comment>
<keyword evidence="4" id="KW-1185">Reference proteome</keyword>
<reference evidence="3 4" key="1">
    <citation type="journal article" date="2012" name="J. Bacteriol.">
        <title>Genome Sequence of Gallaecimonas xiamenensis Type Strain 3-C-1.</title>
        <authorList>
            <person name="Lai Q."/>
            <person name="Wang L."/>
            <person name="Wang W."/>
            <person name="Shao Z."/>
        </authorList>
    </citation>
    <scope>NUCLEOTIDE SEQUENCE [LARGE SCALE GENOMIC DNA]</scope>
    <source>
        <strain evidence="3 4">3-C-1</strain>
    </source>
</reference>
<proteinExistence type="predicted"/>
<accession>K2JUA3</accession>
<dbReference type="OrthoDB" id="4146344at2"/>
<name>K2JUA3_9GAMM</name>